<protein>
    <submittedName>
        <fullName evidence="2">Uncharacterized protein</fullName>
    </submittedName>
</protein>
<feature type="region of interest" description="Disordered" evidence="1">
    <location>
        <begin position="1"/>
        <end position="20"/>
    </location>
</feature>
<keyword evidence="3" id="KW-1185">Reference proteome</keyword>
<dbReference type="Ensembl" id="ENSHHUT00000033512.1">
    <property type="protein sequence ID" value="ENSHHUP00000032195.1"/>
    <property type="gene ID" value="ENSHHUG00000020433.1"/>
</dbReference>
<proteinExistence type="predicted"/>
<dbReference type="PANTHER" id="PTHR12308:SF47">
    <property type="entry name" value="ANOCTAMIN"/>
    <property type="match status" value="1"/>
</dbReference>
<dbReference type="InterPro" id="IPR007632">
    <property type="entry name" value="Anoctamin"/>
</dbReference>
<dbReference type="STRING" id="62062.ENSHHUP00000032195"/>
<reference evidence="3" key="1">
    <citation type="submission" date="2018-06" db="EMBL/GenBank/DDBJ databases">
        <title>Genome assembly of Danube salmon.</title>
        <authorList>
            <person name="Macqueen D.J."/>
            <person name="Gundappa M.K."/>
        </authorList>
    </citation>
    <scope>NUCLEOTIDE SEQUENCE [LARGE SCALE GENOMIC DNA]</scope>
</reference>
<sequence length="282" mass="32448">MEKTVPTEEDKITKQEQTSSMSSGVLDKLFGKHLSQARRYIMSHKSWLKMVPTEDCDILMTFSDTIDDHTLLWLLNHIRLGIPQATIQIRQHQHTQGYAFCITSTFENLLRGAELLGMHKLVKPQYGGGTRRFSCEEDNIYENIESELCFFTSQERQSIIKYWLDNLRAKPGAVLHNIHFLEGQPIIPELVARGVICQVFPLHEQRILSQLMTSWVQAVCERQPLGEQHLLRQCSVTYCYNYLHYKCNINGKIHISSNYHSLAEANNPFCLSVGPCLLVHVC</sequence>
<organism evidence="2 3">
    <name type="scientific">Hucho hucho</name>
    <name type="common">huchen</name>
    <dbReference type="NCBI Taxonomy" id="62062"/>
    <lineage>
        <taxon>Eukaryota</taxon>
        <taxon>Metazoa</taxon>
        <taxon>Chordata</taxon>
        <taxon>Craniata</taxon>
        <taxon>Vertebrata</taxon>
        <taxon>Euteleostomi</taxon>
        <taxon>Actinopterygii</taxon>
        <taxon>Neopterygii</taxon>
        <taxon>Teleostei</taxon>
        <taxon>Protacanthopterygii</taxon>
        <taxon>Salmoniformes</taxon>
        <taxon>Salmonidae</taxon>
        <taxon>Salmoninae</taxon>
        <taxon>Hucho</taxon>
    </lineage>
</organism>
<evidence type="ECO:0000256" key="1">
    <source>
        <dbReference type="SAM" id="MobiDB-lite"/>
    </source>
</evidence>
<dbReference type="GO" id="GO:0005886">
    <property type="term" value="C:plasma membrane"/>
    <property type="evidence" value="ECO:0007669"/>
    <property type="project" value="TreeGrafter"/>
</dbReference>
<name>A0A4W5M4G3_9TELE</name>
<evidence type="ECO:0000313" key="3">
    <source>
        <dbReference type="Proteomes" id="UP000314982"/>
    </source>
</evidence>
<feature type="compositionally biased region" description="Basic and acidic residues" evidence="1">
    <location>
        <begin position="1"/>
        <end position="14"/>
    </location>
</feature>
<dbReference type="AlphaFoldDB" id="A0A4W5M4G3"/>
<reference evidence="2" key="2">
    <citation type="submission" date="2025-08" db="UniProtKB">
        <authorList>
            <consortium name="Ensembl"/>
        </authorList>
    </citation>
    <scope>IDENTIFICATION</scope>
</reference>
<reference evidence="2" key="3">
    <citation type="submission" date="2025-09" db="UniProtKB">
        <authorList>
            <consortium name="Ensembl"/>
        </authorList>
    </citation>
    <scope>IDENTIFICATION</scope>
</reference>
<accession>A0A4W5M4G3</accession>
<dbReference type="Proteomes" id="UP000314982">
    <property type="component" value="Unassembled WGS sequence"/>
</dbReference>
<dbReference type="PANTHER" id="PTHR12308">
    <property type="entry name" value="ANOCTAMIN"/>
    <property type="match status" value="1"/>
</dbReference>
<dbReference type="GeneTree" id="ENSGT00940000157019"/>
<evidence type="ECO:0000313" key="2">
    <source>
        <dbReference type="Ensembl" id="ENSHHUP00000032195.1"/>
    </source>
</evidence>
<dbReference type="GO" id="GO:0005254">
    <property type="term" value="F:chloride channel activity"/>
    <property type="evidence" value="ECO:0007669"/>
    <property type="project" value="TreeGrafter"/>
</dbReference>